<reference evidence="2" key="1">
    <citation type="submission" date="2021-07" db="EMBL/GenBank/DDBJ databases">
        <title>Genome Resource of American Ginseng Black Spot Pathogen Alternaria panax.</title>
        <authorList>
            <person name="Qiu C."/>
            <person name="Wang W."/>
            <person name="Liu Z."/>
        </authorList>
    </citation>
    <scope>NUCLEOTIDE SEQUENCE</scope>
    <source>
        <strain evidence="2">BNCC115425</strain>
    </source>
</reference>
<name>A0AAD4IE44_9PLEO</name>
<feature type="region of interest" description="Disordered" evidence="1">
    <location>
        <begin position="203"/>
        <end position="240"/>
    </location>
</feature>
<evidence type="ECO:0000313" key="2">
    <source>
        <dbReference type="EMBL" id="KAG9192839.1"/>
    </source>
</evidence>
<dbReference type="EMBL" id="JAANER010000003">
    <property type="protein sequence ID" value="KAG9192839.1"/>
    <property type="molecule type" value="Genomic_DNA"/>
</dbReference>
<dbReference type="AlphaFoldDB" id="A0AAD4IE44"/>
<accession>A0AAD4IE44</accession>
<protein>
    <submittedName>
        <fullName evidence="2">Uncharacterized protein</fullName>
    </submittedName>
</protein>
<organism evidence="2 3">
    <name type="scientific">Alternaria panax</name>
    <dbReference type="NCBI Taxonomy" id="48097"/>
    <lineage>
        <taxon>Eukaryota</taxon>
        <taxon>Fungi</taxon>
        <taxon>Dikarya</taxon>
        <taxon>Ascomycota</taxon>
        <taxon>Pezizomycotina</taxon>
        <taxon>Dothideomycetes</taxon>
        <taxon>Pleosporomycetidae</taxon>
        <taxon>Pleosporales</taxon>
        <taxon>Pleosporineae</taxon>
        <taxon>Pleosporaceae</taxon>
        <taxon>Alternaria</taxon>
        <taxon>Alternaria sect. Panax</taxon>
    </lineage>
</organism>
<keyword evidence="3" id="KW-1185">Reference proteome</keyword>
<evidence type="ECO:0000256" key="1">
    <source>
        <dbReference type="SAM" id="MobiDB-lite"/>
    </source>
</evidence>
<comment type="caution">
    <text evidence="2">The sequence shown here is derived from an EMBL/GenBank/DDBJ whole genome shotgun (WGS) entry which is preliminary data.</text>
</comment>
<dbReference type="Proteomes" id="UP001199106">
    <property type="component" value="Unassembled WGS sequence"/>
</dbReference>
<proteinExistence type="predicted"/>
<feature type="region of interest" description="Disordered" evidence="1">
    <location>
        <begin position="67"/>
        <end position="119"/>
    </location>
</feature>
<evidence type="ECO:0000313" key="3">
    <source>
        <dbReference type="Proteomes" id="UP001199106"/>
    </source>
</evidence>
<gene>
    <name evidence="2" type="ORF">G6011_11573</name>
</gene>
<feature type="compositionally biased region" description="Polar residues" evidence="1">
    <location>
        <begin position="87"/>
        <end position="105"/>
    </location>
</feature>
<sequence length="240" mass="26398">MLQGLKYAYEVRSMLSYAPKQSSKDAGYVLSKNSLSCFPSNVVSGTSEELQSYRPIAIGRLAISTFGSSQQPPIGPRTDRATERTGFVTSRVTSKVQQGNGNVARQTEKKDRAQTPEAPRLSFRDARPLSLSSSARPYSWRSGGIDRVAAWTKQCSKTGSIPVCQTRIVLSVLKMIAIAAARHLQSKIVGVLRQGRPTRTFRRMGDAEAASAATDRPRQIGDEKEDNEAYESLSIQRDIR</sequence>